<dbReference type="PANTHER" id="PTHR48081">
    <property type="entry name" value="AB HYDROLASE SUPERFAMILY PROTEIN C4A8.06C"/>
    <property type="match status" value="1"/>
</dbReference>
<evidence type="ECO:0000256" key="1">
    <source>
        <dbReference type="ARBA" id="ARBA00022801"/>
    </source>
</evidence>
<reference evidence="4 5" key="1">
    <citation type="submission" date="2018-12" db="EMBL/GenBank/DDBJ databases">
        <title>Alloscrdovia theropitheci sp. nov: a novel taxon from the feces of the bleeding-herat monkey (Theropithecus geleda).</title>
        <authorList>
            <person name="Modesto M."/>
        </authorList>
    </citation>
    <scope>NUCLEOTIDE SEQUENCE [LARGE SCALE GENOMIC DNA]</scope>
    <source>
        <strain evidence="4 5">GLDI4/2</strain>
    </source>
</reference>
<name>A0A4R0QPR9_9BIFI</name>
<proteinExistence type="predicted"/>
<gene>
    <name evidence="4" type="ORF">EJ419_04225</name>
</gene>
<accession>A0A4R0QPR9</accession>
<dbReference type="Proteomes" id="UP000291289">
    <property type="component" value="Unassembled WGS sequence"/>
</dbReference>
<feature type="signal peptide" evidence="2">
    <location>
        <begin position="1"/>
        <end position="22"/>
    </location>
</feature>
<dbReference type="EMBL" id="RXLP01000019">
    <property type="protein sequence ID" value="TCD54252.1"/>
    <property type="molecule type" value="Genomic_DNA"/>
</dbReference>
<dbReference type="InterPro" id="IPR050300">
    <property type="entry name" value="GDXG_lipolytic_enzyme"/>
</dbReference>
<evidence type="ECO:0000259" key="3">
    <source>
        <dbReference type="Pfam" id="PF07859"/>
    </source>
</evidence>
<dbReference type="SUPFAM" id="SSF53474">
    <property type="entry name" value="alpha/beta-Hydrolases"/>
    <property type="match status" value="1"/>
</dbReference>
<dbReference type="Pfam" id="PF07859">
    <property type="entry name" value="Abhydrolase_3"/>
    <property type="match status" value="1"/>
</dbReference>
<organism evidence="4 5">
    <name type="scientific">Alloscardovia theropitheci</name>
    <dbReference type="NCBI Taxonomy" id="2496842"/>
    <lineage>
        <taxon>Bacteria</taxon>
        <taxon>Bacillati</taxon>
        <taxon>Actinomycetota</taxon>
        <taxon>Actinomycetes</taxon>
        <taxon>Bifidobacteriales</taxon>
        <taxon>Bifidobacteriaceae</taxon>
        <taxon>Alloscardovia</taxon>
    </lineage>
</organism>
<dbReference type="InterPro" id="IPR029058">
    <property type="entry name" value="AB_hydrolase_fold"/>
</dbReference>
<comment type="caution">
    <text evidence="4">The sequence shown here is derived from an EMBL/GenBank/DDBJ whole genome shotgun (WGS) entry which is preliminary data.</text>
</comment>
<feature type="chain" id="PRO_5039077074" evidence="2">
    <location>
        <begin position="23"/>
        <end position="344"/>
    </location>
</feature>
<keyword evidence="2" id="KW-0732">Signal</keyword>
<feature type="domain" description="Alpha/beta hydrolase fold-3" evidence="3">
    <location>
        <begin position="118"/>
        <end position="319"/>
    </location>
</feature>
<keyword evidence="5" id="KW-1185">Reference proteome</keyword>
<keyword evidence="1 4" id="KW-0378">Hydrolase</keyword>
<dbReference type="RefSeq" id="WP_131283914.1">
    <property type="nucleotide sequence ID" value="NZ_RXLP01000019.1"/>
</dbReference>
<dbReference type="GO" id="GO:0016787">
    <property type="term" value="F:hydrolase activity"/>
    <property type="evidence" value="ECO:0007669"/>
    <property type="project" value="UniProtKB-KW"/>
</dbReference>
<evidence type="ECO:0000256" key="2">
    <source>
        <dbReference type="SAM" id="SignalP"/>
    </source>
</evidence>
<dbReference type="PANTHER" id="PTHR48081:SF8">
    <property type="entry name" value="ALPHA_BETA HYDROLASE FOLD-3 DOMAIN-CONTAINING PROTEIN-RELATED"/>
    <property type="match status" value="1"/>
</dbReference>
<dbReference type="Gene3D" id="3.40.50.1820">
    <property type="entry name" value="alpha/beta hydrolase"/>
    <property type="match status" value="1"/>
</dbReference>
<evidence type="ECO:0000313" key="5">
    <source>
        <dbReference type="Proteomes" id="UP000291289"/>
    </source>
</evidence>
<protein>
    <submittedName>
        <fullName evidence="4">Alpha/beta hydrolase</fullName>
    </submittedName>
</protein>
<sequence length="344" mass="37437">MSRSGLAKIIAGAAALAGAAWAFDKYAQHKFQRSGVSLALNKSLELYPHRSVQQEMAWLDERKGTERTNVGVHGVVLKSGVASLYDDGNDAESETFGMSTYRFAPKDFNDTIAPHTTILYIHGGAYVSGISPMYVAFATRLANRLGVNVLVPDYNPAPYGTAEDAYRQITALYTQYRELNPHQKIILLGDSAGAGLALGLAQEWSHKGIQAPEGIIAISPWVDANLTNPEIEAYADRDPMLVADTLRVDAREWAGNWSMSDPRISPALGDLKALKNSQVTIFVGTDEIFFPDVTNFATALTTAGVHTKLHIGEKMVHAYPLIPIPEAKESIDHIEMAVIEAIVD</sequence>
<dbReference type="OrthoDB" id="9803828at2"/>
<dbReference type="InterPro" id="IPR013094">
    <property type="entry name" value="AB_hydrolase_3"/>
</dbReference>
<dbReference type="AlphaFoldDB" id="A0A4R0QPR9"/>
<evidence type="ECO:0000313" key="4">
    <source>
        <dbReference type="EMBL" id="TCD54252.1"/>
    </source>
</evidence>